<sequence>MANFYRLIILPSGCVLTSWISLYIQYFCLFIKITNPPYRKLKGNTLEYDAYVSYCYSAYDWVKNHLCEFLEKRHKYRLFLYNRDGFAGLEKNPAFKESISKCKKIIYVISKDFINDIDSNQEFTIGQQHFLGLQTRIIAINFEGIRHTEQTCVLKQTYWTKITLSG</sequence>
<feature type="domain" description="TIR" evidence="9">
    <location>
        <begin position="46"/>
        <end position="166"/>
    </location>
</feature>
<dbReference type="InterPro" id="IPR035897">
    <property type="entry name" value="Toll_tir_struct_dom_sf"/>
</dbReference>
<evidence type="ECO:0000256" key="2">
    <source>
        <dbReference type="ARBA" id="ARBA00022729"/>
    </source>
</evidence>
<keyword evidence="4 8" id="KW-0472">Membrane</keyword>
<keyword evidence="1 8" id="KW-0812">Transmembrane</keyword>
<evidence type="ECO:0000313" key="11">
    <source>
        <dbReference type="Proteomes" id="UP000507470"/>
    </source>
</evidence>
<evidence type="ECO:0000256" key="3">
    <source>
        <dbReference type="ARBA" id="ARBA00022989"/>
    </source>
</evidence>
<dbReference type="PROSITE" id="PS50104">
    <property type="entry name" value="TIR"/>
    <property type="match status" value="1"/>
</dbReference>
<dbReference type="OrthoDB" id="6075577at2759"/>
<reference evidence="10 11" key="1">
    <citation type="submission" date="2020-06" db="EMBL/GenBank/DDBJ databases">
        <authorList>
            <person name="Li R."/>
            <person name="Bekaert M."/>
        </authorList>
    </citation>
    <scope>NUCLEOTIDE SEQUENCE [LARGE SCALE GENOMIC DNA]</scope>
    <source>
        <strain evidence="11">wild</strain>
    </source>
</reference>
<keyword evidence="11" id="KW-1185">Reference proteome</keyword>
<evidence type="ECO:0000313" key="10">
    <source>
        <dbReference type="EMBL" id="CAC5361307.1"/>
    </source>
</evidence>
<keyword evidence="3 8" id="KW-1133">Transmembrane helix</keyword>
<dbReference type="GO" id="GO:0007165">
    <property type="term" value="P:signal transduction"/>
    <property type="evidence" value="ECO:0007669"/>
    <property type="project" value="InterPro"/>
</dbReference>
<name>A0A6J8A4G6_MYTCO</name>
<dbReference type="InterPro" id="IPR000157">
    <property type="entry name" value="TIR_dom"/>
</dbReference>
<dbReference type="SUPFAM" id="SSF52200">
    <property type="entry name" value="Toll/Interleukin receptor TIR domain"/>
    <property type="match status" value="1"/>
</dbReference>
<evidence type="ECO:0000259" key="9">
    <source>
        <dbReference type="PROSITE" id="PS50104"/>
    </source>
</evidence>
<dbReference type="EMBL" id="CACVKT020000587">
    <property type="protein sequence ID" value="CAC5361307.1"/>
    <property type="molecule type" value="Genomic_DNA"/>
</dbReference>
<evidence type="ECO:0000256" key="7">
    <source>
        <dbReference type="ARBA" id="ARBA00046288"/>
    </source>
</evidence>
<dbReference type="AlphaFoldDB" id="A0A6J8A4G6"/>
<dbReference type="Pfam" id="PF01582">
    <property type="entry name" value="TIR"/>
    <property type="match status" value="1"/>
</dbReference>
<keyword evidence="2" id="KW-0732">Signal</keyword>
<evidence type="ECO:0000256" key="1">
    <source>
        <dbReference type="ARBA" id="ARBA00022692"/>
    </source>
</evidence>
<dbReference type="GO" id="GO:0012505">
    <property type="term" value="C:endomembrane system"/>
    <property type="evidence" value="ECO:0007669"/>
    <property type="project" value="UniProtKB-SubCell"/>
</dbReference>
<proteinExistence type="predicted"/>
<gene>
    <name evidence="10" type="ORF">MCOR_3491</name>
</gene>
<evidence type="ECO:0000256" key="8">
    <source>
        <dbReference type="SAM" id="Phobius"/>
    </source>
</evidence>
<comment type="subcellular location">
    <subcellularLocation>
        <location evidence="7">Endomembrane system</location>
        <topology evidence="7">Single-pass type I membrane protein</topology>
    </subcellularLocation>
</comment>
<evidence type="ECO:0000256" key="6">
    <source>
        <dbReference type="ARBA" id="ARBA00023180"/>
    </source>
</evidence>
<protein>
    <submittedName>
        <fullName evidence="10">SIGIRR</fullName>
    </submittedName>
</protein>
<evidence type="ECO:0000256" key="4">
    <source>
        <dbReference type="ARBA" id="ARBA00023136"/>
    </source>
</evidence>
<organism evidence="10 11">
    <name type="scientific">Mytilus coruscus</name>
    <name type="common">Sea mussel</name>
    <dbReference type="NCBI Taxonomy" id="42192"/>
    <lineage>
        <taxon>Eukaryota</taxon>
        <taxon>Metazoa</taxon>
        <taxon>Spiralia</taxon>
        <taxon>Lophotrochozoa</taxon>
        <taxon>Mollusca</taxon>
        <taxon>Bivalvia</taxon>
        <taxon>Autobranchia</taxon>
        <taxon>Pteriomorphia</taxon>
        <taxon>Mytilida</taxon>
        <taxon>Mytiloidea</taxon>
        <taxon>Mytilidae</taxon>
        <taxon>Mytilinae</taxon>
        <taxon>Mytilus</taxon>
    </lineage>
</organism>
<dbReference type="Proteomes" id="UP000507470">
    <property type="component" value="Unassembled WGS sequence"/>
</dbReference>
<keyword evidence="6" id="KW-0325">Glycoprotein</keyword>
<evidence type="ECO:0000256" key="5">
    <source>
        <dbReference type="ARBA" id="ARBA00023170"/>
    </source>
</evidence>
<accession>A0A6J8A4G6</accession>
<dbReference type="Gene3D" id="3.40.50.10140">
    <property type="entry name" value="Toll/interleukin-1 receptor homology (TIR) domain"/>
    <property type="match status" value="1"/>
</dbReference>
<feature type="transmembrane region" description="Helical" evidence="8">
    <location>
        <begin position="6"/>
        <end position="31"/>
    </location>
</feature>
<keyword evidence="5" id="KW-0675">Receptor</keyword>
<dbReference type="PANTHER" id="PTHR47410">
    <property type="entry name" value="TOLL-LIKE RECEPTOR 7-RELATED"/>
    <property type="match status" value="1"/>
</dbReference>
<dbReference type="PANTHER" id="PTHR47410:SF5">
    <property type="entry name" value="TOLL-LIKE RECEPTOR 3"/>
    <property type="match status" value="1"/>
</dbReference>